<dbReference type="InterPro" id="IPR048230">
    <property type="entry name" value="GalA-like"/>
</dbReference>
<dbReference type="AlphaFoldDB" id="A0A7K1U8A3"/>
<dbReference type="GO" id="GO:0005975">
    <property type="term" value="P:carbohydrate metabolic process"/>
    <property type="evidence" value="ECO:0007669"/>
    <property type="project" value="InterPro"/>
</dbReference>
<evidence type="ECO:0000256" key="2">
    <source>
        <dbReference type="ARBA" id="ARBA00022801"/>
    </source>
</evidence>
<dbReference type="PROSITE" id="PS00608">
    <property type="entry name" value="GLYCOSYL_HYDROL_F2_2"/>
    <property type="match status" value="1"/>
</dbReference>
<keyword evidence="3" id="KW-0326">Glycosidase</keyword>
<evidence type="ECO:0000256" key="1">
    <source>
        <dbReference type="ARBA" id="ARBA00007401"/>
    </source>
</evidence>
<dbReference type="InterPro" id="IPR013783">
    <property type="entry name" value="Ig-like_fold"/>
</dbReference>
<dbReference type="InterPro" id="IPR006103">
    <property type="entry name" value="Glyco_hydro_2_cat"/>
</dbReference>
<feature type="domain" description="Glycosyl hydrolases family 2 sugar binding" evidence="6">
    <location>
        <begin position="111"/>
        <end position="203"/>
    </location>
</feature>
<dbReference type="GO" id="GO:0004553">
    <property type="term" value="F:hydrolase activity, hydrolyzing O-glycosyl compounds"/>
    <property type="evidence" value="ECO:0007669"/>
    <property type="project" value="InterPro"/>
</dbReference>
<dbReference type="InterPro" id="IPR023232">
    <property type="entry name" value="Glyco_hydro_2_AS"/>
</dbReference>
<dbReference type="InterPro" id="IPR017853">
    <property type="entry name" value="GH"/>
</dbReference>
<dbReference type="Pfam" id="PF02836">
    <property type="entry name" value="Glyco_hydro_2_C"/>
    <property type="match status" value="1"/>
</dbReference>
<dbReference type="Pfam" id="PF18565">
    <property type="entry name" value="Glyco_hydro2_C5"/>
    <property type="match status" value="1"/>
</dbReference>
<dbReference type="SUPFAM" id="SSF51445">
    <property type="entry name" value="(Trans)glycosidases"/>
    <property type="match status" value="1"/>
</dbReference>
<dbReference type="InterPro" id="IPR040605">
    <property type="entry name" value="Glyco_hydro2_dom5"/>
</dbReference>
<evidence type="ECO:0000259" key="7">
    <source>
        <dbReference type="Pfam" id="PF16355"/>
    </source>
</evidence>
<dbReference type="InterPro" id="IPR006104">
    <property type="entry name" value="Glyco_hydro_2_N"/>
</dbReference>
<dbReference type="NCBIfam" id="NF041462">
    <property type="entry name" value="GalA"/>
    <property type="match status" value="1"/>
</dbReference>
<sequence length="800" mass="89290">MLRKEMLLLLTGLTLAISTTAQRIHTKFDADWKFKQGHAADPSRDFNYGIRNIFSKSGDASGTCIMPDYDDSNWETVQLPHDWAVGLPFQYIKDNDLDGHGYKAIGGLFPENSIGWYRKTFDVNKADSGHRYVVRLDGVYRDSKVWINGYYLGGNFSGYTSTSYDITDFIRFNKKNVLTVRADATQNEGWFYEGAGIYRHVWLDILNNVHIANEGGVFVRTAVKGNTAIVNVATAVVNKHIHTANATVYTVITDRSGQILAQSKEQPLSMAVNEEKTVTQELKISKPELWSPESPYLYRAIAIIKADGQIIDSEKVRFGVRTITIDKNKGLFVNGIPVKVKGVCCHQDHAGMGCALPNHLQYYRISLLKEMGANAYRTSHNPPTPELLDACDSLGMLVMDEPRLLNSGTEYENQFRQLILRDRNHPSIFIWSIGNEEFATQYTNIGTRIAQRQVLLQQQLDPDRTSTYAANQGNHFTGVNEVIPVRGFNYNLHGIDGYHRDHPSQPVIGTEVASTVTTRSIYIKDTVKGYVPDYDSTYPSWASTAEQWWKLASDREWFMGGFAWTGFDYRGEPTPYSWPNINSHFGIMDMCGFPKNVYYYYQSWWSGKDVLHIAPHWNWQGKDGQPVLVWVNTNADNVELFLNGKSLGKKDMPRNGHLRWTVNYAPGMLEAVAYKGSKKITAQVSTTGNASRIILTPSKTTLLHDGDDAVVVNVSVADEQGREVPDAGNNIRFVLDGDASIIGVGNGDPSSHEPDKCAPGAWQRNLFGGKAQVIIRAGRGQGKVSLKASGEGLQAAVLSL</sequence>
<proteinExistence type="inferred from homology"/>
<dbReference type="InterPro" id="IPR006101">
    <property type="entry name" value="Glyco_hydro_2"/>
</dbReference>
<dbReference type="PANTHER" id="PTHR42732:SF1">
    <property type="entry name" value="BETA-MANNOSIDASE"/>
    <property type="match status" value="1"/>
</dbReference>
<reference evidence="9 10" key="1">
    <citation type="submission" date="2019-12" db="EMBL/GenBank/DDBJ databases">
        <title>Chitinophaga sp. strain ysch24 (GDMCC 1.1355), whole genome shotgun sequence.</title>
        <authorList>
            <person name="Zhang X."/>
        </authorList>
    </citation>
    <scope>NUCLEOTIDE SEQUENCE [LARGE SCALE GENOMIC DNA]</scope>
    <source>
        <strain evidence="10">ysch24</strain>
    </source>
</reference>
<dbReference type="Gene3D" id="3.20.20.80">
    <property type="entry name" value="Glycosidases"/>
    <property type="match status" value="1"/>
</dbReference>
<dbReference type="InterPro" id="IPR051913">
    <property type="entry name" value="GH2_Domain-Containing"/>
</dbReference>
<dbReference type="Pfam" id="PF02837">
    <property type="entry name" value="Glyco_hydro_2_N"/>
    <property type="match status" value="1"/>
</dbReference>
<keyword evidence="10" id="KW-1185">Reference proteome</keyword>
<comment type="similarity">
    <text evidence="1">Belongs to the glycosyl hydrolase 2 family.</text>
</comment>
<dbReference type="Gene3D" id="2.60.120.260">
    <property type="entry name" value="Galactose-binding domain-like"/>
    <property type="match status" value="1"/>
</dbReference>
<dbReference type="SUPFAM" id="SSF49785">
    <property type="entry name" value="Galactose-binding domain-like"/>
    <property type="match status" value="1"/>
</dbReference>
<dbReference type="Proteomes" id="UP000461730">
    <property type="component" value="Unassembled WGS sequence"/>
</dbReference>
<dbReference type="Pfam" id="PF16355">
    <property type="entry name" value="DUF4982"/>
    <property type="match status" value="1"/>
</dbReference>
<evidence type="ECO:0000256" key="3">
    <source>
        <dbReference type="ARBA" id="ARBA00023295"/>
    </source>
</evidence>
<name>A0A7K1U8A3_9BACT</name>
<dbReference type="SUPFAM" id="SSF49303">
    <property type="entry name" value="beta-Galactosidase/glucuronidase domain"/>
    <property type="match status" value="1"/>
</dbReference>
<feature type="domain" description="Glycoside hydrolase family 2" evidence="8">
    <location>
        <begin position="694"/>
        <end position="797"/>
    </location>
</feature>
<protein>
    <submittedName>
        <fullName evidence="9">DUF4982 domain-containing protein</fullName>
    </submittedName>
</protein>
<dbReference type="PRINTS" id="PR00132">
    <property type="entry name" value="GLHYDRLASE2"/>
</dbReference>
<evidence type="ECO:0000259" key="6">
    <source>
        <dbReference type="Pfam" id="PF02837"/>
    </source>
</evidence>
<dbReference type="InterPro" id="IPR008979">
    <property type="entry name" value="Galactose-bd-like_sf"/>
</dbReference>
<evidence type="ECO:0000313" key="10">
    <source>
        <dbReference type="Proteomes" id="UP000461730"/>
    </source>
</evidence>
<keyword evidence="2" id="KW-0378">Hydrolase</keyword>
<dbReference type="InterPro" id="IPR036156">
    <property type="entry name" value="Beta-gal/glucu_dom_sf"/>
</dbReference>
<comment type="caution">
    <text evidence="9">The sequence shown here is derived from an EMBL/GenBank/DDBJ whole genome shotgun (WGS) entry which is preliminary data.</text>
</comment>
<feature type="domain" description="Glycoside hydrolase family 2 immunoglobulin-like beta-sandwich" evidence="4">
    <location>
        <begin position="210"/>
        <end position="321"/>
    </location>
</feature>
<evidence type="ECO:0000259" key="5">
    <source>
        <dbReference type="Pfam" id="PF02836"/>
    </source>
</evidence>
<dbReference type="Pfam" id="PF00703">
    <property type="entry name" value="Glyco_hydro_2"/>
    <property type="match status" value="1"/>
</dbReference>
<organism evidence="9 10">
    <name type="scientific">Chitinophaga tropicalis</name>
    <dbReference type="NCBI Taxonomy" id="2683588"/>
    <lineage>
        <taxon>Bacteria</taxon>
        <taxon>Pseudomonadati</taxon>
        <taxon>Bacteroidota</taxon>
        <taxon>Chitinophagia</taxon>
        <taxon>Chitinophagales</taxon>
        <taxon>Chitinophagaceae</taxon>
        <taxon>Chitinophaga</taxon>
    </lineage>
</organism>
<dbReference type="RefSeq" id="WP_157308033.1">
    <property type="nucleotide sequence ID" value="NZ_WRXN01000009.1"/>
</dbReference>
<accession>A0A7K1U8A3</accession>
<dbReference type="InterPro" id="IPR006102">
    <property type="entry name" value="Ig-like_GH2"/>
</dbReference>
<feature type="domain" description="DUF4982" evidence="7">
    <location>
        <begin position="624"/>
        <end position="680"/>
    </location>
</feature>
<feature type="domain" description="Glycoside hydrolase family 2 catalytic" evidence="5">
    <location>
        <begin position="327"/>
        <end position="511"/>
    </location>
</feature>
<gene>
    <name evidence="9" type="ORF">GO493_20140</name>
</gene>
<evidence type="ECO:0000313" key="9">
    <source>
        <dbReference type="EMBL" id="MVT10592.1"/>
    </source>
</evidence>
<dbReference type="Gene3D" id="2.60.40.10">
    <property type="entry name" value="Immunoglobulins"/>
    <property type="match status" value="3"/>
</dbReference>
<evidence type="ECO:0000259" key="8">
    <source>
        <dbReference type="Pfam" id="PF18565"/>
    </source>
</evidence>
<dbReference type="EMBL" id="WRXN01000009">
    <property type="protein sequence ID" value="MVT10592.1"/>
    <property type="molecule type" value="Genomic_DNA"/>
</dbReference>
<dbReference type="InterPro" id="IPR032311">
    <property type="entry name" value="DUF4982"/>
</dbReference>
<evidence type="ECO:0000259" key="4">
    <source>
        <dbReference type="Pfam" id="PF00703"/>
    </source>
</evidence>
<dbReference type="PANTHER" id="PTHR42732">
    <property type="entry name" value="BETA-GALACTOSIDASE"/>
    <property type="match status" value="1"/>
</dbReference>